<dbReference type="RefSeq" id="WP_163690421.1">
    <property type="nucleotide sequence ID" value="NZ_RIGE01000085.1"/>
</dbReference>
<keyword evidence="1" id="KW-1133">Transmembrane helix</keyword>
<dbReference type="AlphaFoldDB" id="A0A6M0MA88"/>
<gene>
    <name evidence="2" type="ORF">GTP08_11425</name>
</gene>
<dbReference type="EMBL" id="WWDJ01000121">
    <property type="protein sequence ID" value="NEX56257.1"/>
    <property type="molecule type" value="Genomic_DNA"/>
</dbReference>
<reference evidence="2 3" key="1">
    <citation type="submission" date="2019-12" db="EMBL/GenBank/DDBJ databases">
        <title>Draft Genome Sequences of L. lactis strains MS22333, MS22334, MS22336, and MS22337, Isolated from Spontaneous Fermented Camel Milk in Ethiopia.</title>
        <authorList>
            <person name="Bragason E."/>
            <person name="Hansen E.B."/>
            <person name="Guya M.E."/>
            <person name="Berhe T."/>
        </authorList>
    </citation>
    <scope>NUCLEOTIDE SEQUENCE [LARGE SCALE GENOMIC DNA]</scope>
    <source>
        <strain evidence="2 3">MS22336</strain>
    </source>
</reference>
<keyword evidence="1" id="KW-0812">Transmembrane</keyword>
<protein>
    <submittedName>
        <fullName evidence="2">Uncharacterized protein</fullName>
    </submittedName>
</protein>
<evidence type="ECO:0000313" key="2">
    <source>
        <dbReference type="EMBL" id="NEX56257.1"/>
    </source>
</evidence>
<sequence>MNDKIANVKSIPKLCKIQLKQNIISGINIVISVFVTPIIVALLISDSFIIFTSNLGKTKPSKRLVKKYLLEKLGNRRSPKKRIKQLLIS</sequence>
<feature type="transmembrane region" description="Helical" evidence="1">
    <location>
        <begin position="29"/>
        <end position="53"/>
    </location>
</feature>
<accession>A0A6M0MA88</accession>
<dbReference type="Proteomes" id="UP000477402">
    <property type="component" value="Unassembled WGS sequence"/>
</dbReference>
<proteinExistence type="predicted"/>
<keyword evidence="1" id="KW-0472">Membrane</keyword>
<evidence type="ECO:0000256" key="1">
    <source>
        <dbReference type="SAM" id="Phobius"/>
    </source>
</evidence>
<organism evidence="2 3">
    <name type="scientific">Lactococcus lactis</name>
    <dbReference type="NCBI Taxonomy" id="1358"/>
    <lineage>
        <taxon>Bacteria</taxon>
        <taxon>Bacillati</taxon>
        <taxon>Bacillota</taxon>
        <taxon>Bacilli</taxon>
        <taxon>Lactobacillales</taxon>
        <taxon>Streptococcaceae</taxon>
        <taxon>Lactococcus</taxon>
    </lineage>
</organism>
<evidence type="ECO:0000313" key="3">
    <source>
        <dbReference type="Proteomes" id="UP000477402"/>
    </source>
</evidence>
<comment type="caution">
    <text evidence="2">The sequence shown here is derived from an EMBL/GenBank/DDBJ whole genome shotgun (WGS) entry which is preliminary data.</text>
</comment>
<name>A0A6M0MA88_9LACT</name>